<feature type="transmembrane region" description="Helical" evidence="7">
    <location>
        <begin position="140"/>
        <end position="162"/>
    </location>
</feature>
<dbReference type="NCBIfam" id="TIGR03920">
    <property type="entry name" value="T7SS_EccD"/>
    <property type="match status" value="1"/>
</dbReference>
<dbReference type="EMBL" id="VNIQ01000001">
    <property type="protein sequence ID" value="TYQ08268.1"/>
    <property type="molecule type" value="Genomic_DNA"/>
</dbReference>
<feature type="transmembrane region" description="Helical" evidence="7">
    <location>
        <begin position="459"/>
        <end position="482"/>
    </location>
</feature>
<keyword evidence="5 7" id="KW-1133">Transmembrane helix</keyword>
<name>A0A652YXI6_NOCGL</name>
<comment type="similarity">
    <text evidence="2">Belongs to the EccD/Snm4 family.</text>
</comment>
<accession>A0A652YXI6</accession>
<comment type="subcellular location">
    <subcellularLocation>
        <location evidence="1">Cell membrane</location>
        <topology evidence="1">Multi-pass membrane protein</topology>
    </subcellularLocation>
</comment>
<feature type="transmembrane region" description="Helical" evidence="7">
    <location>
        <begin position="344"/>
        <end position="366"/>
    </location>
</feature>
<feature type="transmembrane region" description="Helical" evidence="7">
    <location>
        <begin position="372"/>
        <end position="389"/>
    </location>
</feature>
<evidence type="ECO:0000313" key="9">
    <source>
        <dbReference type="EMBL" id="TYQ08268.1"/>
    </source>
</evidence>
<dbReference type="InterPro" id="IPR006707">
    <property type="entry name" value="T7SS_EccD"/>
</dbReference>
<keyword evidence="4 7" id="KW-0812">Transmembrane</keyword>
<proteinExistence type="inferred from homology"/>
<protein>
    <submittedName>
        <fullName evidence="9">Type VII secretion integral membrane protein EccD</fullName>
    </submittedName>
</protein>
<evidence type="ECO:0000259" key="8">
    <source>
        <dbReference type="Pfam" id="PF19053"/>
    </source>
</evidence>
<dbReference type="InterPro" id="IPR024962">
    <property type="entry name" value="YukD-like"/>
</dbReference>
<feature type="transmembrane region" description="Helical" evidence="7">
    <location>
        <begin position="223"/>
        <end position="241"/>
    </location>
</feature>
<feature type="transmembrane region" description="Helical" evidence="7">
    <location>
        <begin position="248"/>
        <end position="268"/>
    </location>
</feature>
<keyword evidence="6 7" id="KW-0472">Membrane</keyword>
<dbReference type="InterPro" id="IPR044049">
    <property type="entry name" value="EccD_transm"/>
</dbReference>
<dbReference type="Pfam" id="PF08817">
    <property type="entry name" value="YukD"/>
    <property type="match status" value="1"/>
</dbReference>
<dbReference type="PIRSF" id="PIRSF017804">
    <property type="entry name" value="Secretion_EccD1"/>
    <property type="match status" value="1"/>
</dbReference>
<evidence type="ECO:0000256" key="2">
    <source>
        <dbReference type="ARBA" id="ARBA00006162"/>
    </source>
</evidence>
<feature type="domain" description="EccD-like transmembrane" evidence="8">
    <location>
        <begin position="142"/>
        <end position="488"/>
    </location>
</feature>
<dbReference type="Gene3D" id="3.10.20.90">
    <property type="entry name" value="Phosphatidylinositol 3-kinase Catalytic Subunit, Chain A, domain 1"/>
    <property type="match status" value="1"/>
</dbReference>
<evidence type="ECO:0000256" key="5">
    <source>
        <dbReference type="ARBA" id="ARBA00022989"/>
    </source>
</evidence>
<keyword evidence="3" id="KW-1003">Cell membrane</keyword>
<evidence type="ECO:0000256" key="6">
    <source>
        <dbReference type="ARBA" id="ARBA00023136"/>
    </source>
</evidence>
<dbReference type="GO" id="GO:0005886">
    <property type="term" value="C:plasma membrane"/>
    <property type="evidence" value="ECO:0007669"/>
    <property type="project" value="UniProtKB-SubCell"/>
</dbReference>
<comment type="caution">
    <text evidence="9">The sequence shown here is derived from an EMBL/GenBank/DDBJ whole genome shotgun (WGS) entry which is preliminary data.</text>
</comment>
<gene>
    <name evidence="9" type="ORF">FNL38_101639</name>
</gene>
<evidence type="ECO:0000256" key="4">
    <source>
        <dbReference type="ARBA" id="ARBA00022692"/>
    </source>
</evidence>
<dbReference type="AlphaFoldDB" id="A0A652YXI6"/>
<sequence>MSMSTTDTAPAAPGDRRSAPSAELCRLTVLSAHSQVDLAVPLRIPLVLVIPGIVDTIRSHSGSNDFDTVSEQFEPTDWTLAKVGRAPLSGTLSLHEHGIRDGELLVLEAADAAAPPPLFDDIMYTVAATDAQTYRRWTPLAARITGSVIAVLASMLGSAALIVGATGISGATCAFITSLLLTIASIVTARVYHDSGSALVLGCAGIPLAFTAGLLAVPDDLEAPHLLMGSVLVASVALLCLRLCGVGLATFTALFGISLAATAAAAAATLLPRVSLETISAVAIALALITLAYSARLSMILAKLPLPPVPVPANPLDEARDLAAEPDMPNFDELTERTGRARSYLTGLVVATSVTAMTGALSVAAVHTDDGIVWSGLALAGVTAGVLMLRGRTFAGTAQAVPLIACGAAIVLVVLGAQIWLHKDDAVVVFALAMAVLILALVLGILAPNRVFSPVMRRVAELVDLAAIALIVPLICWVTDLFSVMRGL</sequence>
<evidence type="ECO:0000256" key="1">
    <source>
        <dbReference type="ARBA" id="ARBA00004651"/>
    </source>
</evidence>
<reference evidence="9" key="1">
    <citation type="submission" date="2019-07" db="EMBL/GenBank/DDBJ databases">
        <title>Genomic Encyclopedia of Type Strains, Phase IV (KMG-IV): sequencing the most valuable type-strain genomes for metagenomic binning, comparative biology and taxonomic classification.</title>
        <authorList>
            <person name="Goeker M."/>
        </authorList>
    </citation>
    <scope>NUCLEOTIDE SEQUENCE</scope>
    <source>
        <strain evidence="9">DSM 44596</strain>
    </source>
</reference>
<dbReference type="Pfam" id="PF19053">
    <property type="entry name" value="EccD"/>
    <property type="match status" value="1"/>
</dbReference>
<evidence type="ECO:0000256" key="7">
    <source>
        <dbReference type="SAM" id="Phobius"/>
    </source>
</evidence>
<feature type="transmembrane region" description="Helical" evidence="7">
    <location>
        <begin position="401"/>
        <end position="421"/>
    </location>
</feature>
<evidence type="ECO:0000256" key="3">
    <source>
        <dbReference type="ARBA" id="ARBA00022475"/>
    </source>
</evidence>
<organism evidence="9">
    <name type="scientific">Nocardia globerula</name>
    <dbReference type="NCBI Taxonomy" id="1818"/>
    <lineage>
        <taxon>Bacteria</taxon>
        <taxon>Bacillati</taxon>
        <taxon>Actinomycetota</taxon>
        <taxon>Actinomycetes</taxon>
        <taxon>Mycobacteriales</taxon>
        <taxon>Nocardiaceae</taxon>
        <taxon>Nocardia</taxon>
    </lineage>
</organism>
<feature type="transmembrane region" description="Helical" evidence="7">
    <location>
        <begin position="199"/>
        <end position="217"/>
    </location>
</feature>
<feature type="transmembrane region" description="Helical" evidence="7">
    <location>
        <begin position="427"/>
        <end position="447"/>
    </location>
</feature>
<feature type="transmembrane region" description="Helical" evidence="7">
    <location>
        <begin position="274"/>
        <end position="293"/>
    </location>
</feature>
<feature type="transmembrane region" description="Helical" evidence="7">
    <location>
        <begin position="168"/>
        <end position="187"/>
    </location>
</feature>